<dbReference type="InterPro" id="IPR029044">
    <property type="entry name" value="Nucleotide-diphossugar_trans"/>
</dbReference>
<evidence type="ECO:0000259" key="12">
    <source>
        <dbReference type="Pfam" id="PF00535"/>
    </source>
</evidence>
<evidence type="ECO:0000313" key="14">
    <source>
        <dbReference type="Proteomes" id="UP000000271"/>
    </source>
</evidence>
<proteinExistence type="inferred from homology"/>
<keyword evidence="14" id="KW-1185">Reference proteome</keyword>
<dbReference type="Pfam" id="PF00535">
    <property type="entry name" value="Glycos_transf_2"/>
    <property type="match status" value="1"/>
</dbReference>
<dbReference type="CAZy" id="GT2">
    <property type="family name" value="Glycosyltransferase Family 2"/>
</dbReference>
<dbReference type="CDD" id="cd06423">
    <property type="entry name" value="CESA_like"/>
    <property type="match status" value="1"/>
</dbReference>
<comment type="function">
    <text evidence="7">Catalyzes the glycosylation of 4,4'-diaponeurosporenoate, i.e. the esterification of glucose at the C1'' position with the carboxyl group of 4,4'-diaponeurosporenic acid, to form glycosyl-4,4'-diaponeurosporenoate. This is a step in the biosynthesis of staphyloxanthin, an orange pigment present in most staphylococci strains.</text>
</comment>
<keyword evidence="3" id="KW-0328">Glycosyltransferase</keyword>
<feature type="domain" description="Glycosyltransferase 2-like" evidence="12">
    <location>
        <begin position="44"/>
        <end position="198"/>
    </location>
</feature>
<evidence type="ECO:0000256" key="2">
    <source>
        <dbReference type="ARBA" id="ARBA00022475"/>
    </source>
</evidence>
<gene>
    <name evidence="13" type="ordered locus">Bsel_2788</name>
</gene>
<dbReference type="eggNOG" id="COG1215">
    <property type="taxonomic scope" value="Bacteria"/>
</dbReference>
<dbReference type="STRING" id="439292.Bsel_2788"/>
<evidence type="ECO:0000256" key="9">
    <source>
        <dbReference type="ARBA" id="ARBA00038120"/>
    </source>
</evidence>
<dbReference type="EMBL" id="CP001791">
    <property type="protein sequence ID" value="ADI00280.1"/>
    <property type="molecule type" value="Genomic_DNA"/>
</dbReference>
<dbReference type="PANTHER" id="PTHR43646">
    <property type="entry name" value="GLYCOSYLTRANSFERASE"/>
    <property type="match status" value="1"/>
</dbReference>
<dbReference type="SUPFAM" id="SSF53448">
    <property type="entry name" value="Nucleotide-diphospho-sugar transferases"/>
    <property type="match status" value="1"/>
</dbReference>
<dbReference type="HOGENOM" id="CLU_038143_0_0_9"/>
<dbReference type="Gene3D" id="3.90.550.10">
    <property type="entry name" value="Spore Coat Polysaccharide Biosynthesis Protein SpsA, Chain A"/>
    <property type="match status" value="1"/>
</dbReference>
<comment type="pathway">
    <text evidence="8">Carotenoid biosynthesis; staphyloxanthin biosynthesis; staphyloxanthin from farnesyl diphosphate: step 4/5.</text>
</comment>
<evidence type="ECO:0000256" key="8">
    <source>
        <dbReference type="ARBA" id="ARBA00037904"/>
    </source>
</evidence>
<keyword evidence="6 11" id="KW-0472">Membrane</keyword>
<feature type="transmembrane region" description="Helical" evidence="11">
    <location>
        <begin position="303"/>
        <end position="322"/>
    </location>
</feature>
<evidence type="ECO:0000256" key="6">
    <source>
        <dbReference type="ARBA" id="ARBA00023136"/>
    </source>
</evidence>
<keyword evidence="2" id="KW-1003">Cell membrane</keyword>
<reference evidence="13" key="1">
    <citation type="submission" date="2009-10" db="EMBL/GenBank/DDBJ databases">
        <title>Complete sequence of Bacillus selenitireducens MLS10.</title>
        <authorList>
            <consortium name="US DOE Joint Genome Institute"/>
            <person name="Lucas S."/>
            <person name="Copeland A."/>
            <person name="Lapidus A."/>
            <person name="Glavina del Rio T."/>
            <person name="Dalin E."/>
            <person name="Tice H."/>
            <person name="Bruce D."/>
            <person name="Goodwin L."/>
            <person name="Pitluck S."/>
            <person name="Sims D."/>
            <person name="Brettin T."/>
            <person name="Detter J.C."/>
            <person name="Han C."/>
            <person name="Larimer F."/>
            <person name="Land M."/>
            <person name="Hauser L."/>
            <person name="Kyrpides N."/>
            <person name="Ovchinnikova G."/>
            <person name="Stolz J."/>
        </authorList>
    </citation>
    <scope>NUCLEOTIDE SEQUENCE [LARGE SCALE GENOMIC DNA]</scope>
    <source>
        <strain evidence="13">MLS10</strain>
    </source>
</reference>
<dbReference type="GO" id="GO:0005886">
    <property type="term" value="C:plasma membrane"/>
    <property type="evidence" value="ECO:0007669"/>
    <property type="project" value="UniProtKB-SubCell"/>
</dbReference>
<evidence type="ECO:0000256" key="10">
    <source>
        <dbReference type="ARBA" id="ARBA00040345"/>
    </source>
</evidence>
<accession>D6XYL1</accession>
<evidence type="ECO:0000313" key="13">
    <source>
        <dbReference type="EMBL" id="ADI00280.1"/>
    </source>
</evidence>
<protein>
    <recommendedName>
        <fullName evidence="10">4,4'-diaponeurosporenoate glycosyltransferase</fullName>
    </recommendedName>
</protein>
<dbReference type="InterPro" id="IPR001173">
    <property type="entry name" value="Glyco_trans_2-like"/>
</dbReference>
<keyword evidence="4 13" id="KW-0808">Transferase</keyword>
<dbReference type="GO" id="GO:0016117">
    <property type="term" value="P:carotenoid biosynthetic process"/>
    <property type="evidence" value="ECO:0007669"/>
    <property type="project" value="UniProtKB-KW"/>
</dbReference>
<feature type="transmembrane region" description="Helical" evidence="11">
    <location>
        <begin position="274"/>
        <end position="297"/>
    </location>
</feature>
<comment type="subcellular location">
    <subcellularLocation>
        <location evidence="1">Cell membrane</location>
    </subcellularLocation>
</comment>
<sequence>MVYLSLFILIGALAVSIQWFIGIRRIPRLDNEFVSQKQDGPSVSVIVAARNEERDIYSTVSSLLAQSWKDVEVIVVNDRSTDQTAAFLDHLKRSHHQRRRLKILTITTLPDGWLGKNHAMYQGYREATGQWLLFTDADVTFDKHAVTRAMNHAGRNRLDHLTLIPQNKGGTLFYRGFHAYWSILGIWNFIQLKHAGIGAFNLVRKSVYEQAGTHRSLALSPDDDLKLGKQIVNKGFRQQLGLGNGLIAIQWYASIPQVIRGLEKNLFAFMRYNTALVSLFSLVVMLTHVLPFIGIWFREPLSTLFFILTLIIYFLMFSYNQVRTGISKYYFFLMPVNGLLFTWALLRSCLKTIRHGSVSWRGTTYKLSELKQKK</sequence>
<comment type="similarity">
    <text evidence="9">Belongs to the glycosyltransferase 2 family. CrtQ subfamily.</text>
</comment>
<keyword evidence="11" id="KW-1133">Transmembrane helix</keyword>
<keyword evidence="5" id="KW-0125">Carotenoid biosynthesis</keyword>
<evidence type="ECO:0000256" key="4">
    <source>
        <dbReference type="ARBA" id="ARBA00022679"/>
    </source>
</evidence>
<evidence type="ECO:0000256" key="11">
    <source>
        <dbReference type="SAM" id="Phobius"/>
    </source>
</evidence>
<keyword evidence="11" id="KW-0812">Transmembrane</keyword>
<evidence type="ECO:0000256" key="5">
    <source>
        <dbReference type="ARBA" id="ARBA00022746"/>
    </source>
</evidence>
<feature type="transmembrane region" description="Helical" evidence="11">
    <location>
        <begin position="329"/>
        <end position="346"/>
    </location>
</feature>
<organism evidence="13 14">
    <name type="scientific">Bacillus selenitireducens (strain ATCC 700615 / DSM 15326 / MLS10)</name>
    <dbReference type="NCBI Taxonomy" id="439292"/>
    <lineage>
        <taxon>Bacteria</taxon>
        <taxon>Bacillati</taxon>
        <taxon>Bacillota</taxon>
        <taxon>Bacilli</taxon>
        <taxon>Bacillales</taxon>
        <taxon>Bacillaceae</taxon>
        <taxon>Salisediminibacterium</taxon>
    </lineage>
</organism>
<dbReference type="AlphaFoldDB" id="D6XYL1"/>
<dbReference type="KEGG" id="bse:Bsel_2788"/>
<name>D6XYL1_BACIE</name>
<dbReference type="PANTHER" id="PTHR43646:SF2">
    <property type="entry name" value="GLYCOSYLTRANSFERASE 2-LIKE DOMAIN-CONTAINING PROTEIN"/>
    <property type="match status" value="1"/>
</dbReference>
<dbReference type="GO" id="GO:0016757">
    <property type="term" value="F:glycosyltransferase activity"/>
    <property type="evidence" value="ECO:0007669"/>
    <property type="project" value="UniProtKB-KW"/>
</dbReference>
<evidence type="ECO:0000256" key="3">
    <source>
        <dbReference type="ARBA" id="ARBA00022676"/>
    </source>
</evidence>
<feature type="transmembrane region" description="Helical" evidence="11">
    <location>
        <begin position="6"/>
        <end position="23"/>
    </location>
</feature>
<evidence type="ECO:0000256" key="1">
    <source>
        <dbReference type="ARBA" id="ARBA00004236"/>
    </source>
</evidence>
<evidence type="ECO:0000256" key="7">
    <source>
        <dbReference type="ARBA" id="ARBA00037281"/>
    </source>
</evidence>
<dbReference type="Proteomes" id="UP000000271">
    <property type="component" value="Chromosome"/>
</dbReference>